<name>A0A8H5GZZ5_9AGAR</name>
<dbReference type="Proteomes" id="UP000559256">
    <property type="component" value="Unassembled WGS sequence"/>
</dbReference>
<evidence type="ECO:0000313" key="3">
    <source>
        <dbReference type="Proteomes" id="UP000559256"/>
    </source>
</evidence>
<accession>A0A8H5GZZ5</accession>
<evidence type="ECO:0000256" key="1">
    <source>
        <dbReference type="SAM" id="MobiDB-lite"/>
    </source>
</evidence>
<feature type="region of interest" description="Disordered" evidence="1">
    <location>
        <begin position="63"/>
        <end position="139"/>
    </location>
</feature>
<dbReference type="AlphaFoldDB" id="A0A8H5GZZ5"/>
<comment type="caution">
    <text evidence="2">The sequence shown here is derived from an EMBL/GenBank/DDBJ whole genome shotgun (WGS) entry which is preliminary data.</text>
</comment>
<feature type="compositionally biased region" description="Polar residues" evidence="1">
    <location>
        <begin position="67"/>
        <end position="81"/>
    </location>
</feature>
<keyword evidence="3" id="KW-1185">Reference proteome</keyword>
<protein>
    <submittedName>
        <fullName evidence="2">Uncharacterized protein</fullName>
    </submittedName>
</protein>
<gene>
    <name evidence="2" type="ORF">D9758_001003</name>
</gene>
<feature type="compositionally biased region" description="Polar residues" evidence="1">
    <location>
        <begin position="130"/>
        <end position="139"/>
    </location>
</feature>
<reference evidence="2 3" key="1">
    <citation type="journal article" date="2020" name="ISME J.">
        <title>Uncovering the hidden diversity of litter-decomposition mechanisms in mushroom-forming fungi.</title>
        <authorList>
            <person name="Floudas D."/>
            <person name="Bentzer J."/>
            <person name="Ahren D."/>
            <person name="Johansson T."/>
            <person name="Persson P."/>
            <person name="Tunlid A."/>
        </authorList>
    </citation>
    <scope>NUCLEOTIDE SEQUENCE [LARGE SCALE GENOMIC DNA]</scope>
    <source>
        <strain evidence="2 3">CBS 291.85</strain>
    </source>
</reference>
<sequence>MRPDSPIPEKLQTKEKKRKSITTARANGEDPIESVIPSKKAKTADTGNVAKAVATTAVKAATKRLKNTLSKPNTKSKNTQDSDIESNVPRASTTISKKSSSSKPLVTDVDEDSDEPQPAPPKKCSIVISAWTSKPQKMF</sequence>
<organism evidence="2 3">
    <name type="scientific">Tetrapyrgos nigripes</name>
    <dbReference type="NCBI Taxonomy" id="182062"/>
    <lineage>
        <taxon>Eukaryota</taxon>
        <taxon>Fungi</taxon>
        <taxon>Dikarya</taxon>
        <taxon>Basidiomycota</taxon>
        <taxon>Agaricomycotina</taxon>
        <taxon>Agaricomycetes</taxon>
        <taxon>Agaricomycetidae</taxon>
        <taxon>Agaricales</taxon>
        <taxon>Marasmiineae</taxon>
        <taxon>Marasmiaceae</taxon>
        <taxon>Tetrapyrgos</taxon>
    </lineage>
</organism>
<feature type="region of interest" description="Disordered" evidence="1">
    <location>
        <begin position="1"/>
        <end position="48"/>
    </location>
</feature>
<evidence type="ECO:0000313" key="2">
    <source>
        <dbReference type="EMBL" id="KAF5373920.1"/>
    </source>
</evidence>
<dbReference type="EMBL" id="JAACJM010000003">
    <property type="protein sequence ID" value="KAF5373920.1"/>
    <property type="molecule type" value="Genomic_DNA"/>
</dbReference>
<proteinExistence type="predicted"/>